<evidence type="ECO:0000256" key="12">
    <source>
        <dbReference type="RuleBase" id="RU363038"/>
    </source>
</evidence>
<dbReference type="Gene3D" id="3.40.50.620">
    <property type="entry name" value="HUPs"/>
    <property type="match status" value="1"/>
</dbReference>
<dbReference type="InterPro" id="IPR036695">
    <property type="entry name" value="Arg-tRNA-synth_N_sf"/>
</dbReference>
<dbReference type="SMART" id="SM01016">
    <property type="entry name" value="Arg_tRNA_synt_N"/>
    <property type="match status" value="1"/>
</dbReference>
<evidence type="ECO:0000256" key="10">
    <source>
        <dbReference type="ARBA" id="ARBA00049339"/>
    </source>
</evidence>
<dbReference type="STRING" id="28034.BFX07_13645"/>
<dbReference type="InterPro" id="IPR008909">
    <property type="entry name" value="DALR_anticod-bd"/>
</dbReference>
<evidence type="ECO:0000256" key="3">
    <source>
        <dbReference type="ARBA" id="ARBA00011245"/>
    </source>
</evidence>
<dbReference type="Pfam" id="PF05746">
    <property type="entry name" value="DALR_1"/>
    <property type="match status" value="1"/>
</dbReference>
<evidence type="ECO:0000256" key="1">
    <source>
        <dbReference type="ARBA" id="ARBA00004496"/>
    </source>
</evidence>
<keyword evidence="6 11" id="KW-0547">Nucleotide-binding</keyword>
<accession>A0A1W1WD75</accession>
<evidence type="ECO:0000256" key="2">
    <source>
        <dbReference type="ARBA" id="ARBA00005594"/>
    </source>
</evidence>
<evidence type="ECO:0000313" key="16">
    <source>
        <dbReference type="Proteomes" id="UP000192660"/>
    </source>
</evidence>
<gene>
    <name evidence="11" type="primary">argS</name>
    <name evidence="15" type="ORF">SAMN00768000_1474</name>
</gene>
<keyword evidence="4 11" id="KW-0963">Cytoplasm</keyword>
<keyword evidence="9 11" id="KW-0030">Aminoacyl-tRNA synthetase</keyword>
<dbReference type="Gene3D" id="3.30.1360.70">
    <property type="entry name" value="Arginyl tRNA synthetase N-terminal domain"/>
    <property type="match status" value="1"/>
</dbReference>
<dbReference type="GO" id="GO:0006420">
    <property type="term" value="P:arginyl-tRNA aminoacylation"/>
    <property type="evidence" value="ECO:0007669"/>
    <property type="project" value="UniProtKB-UniRule"/>
</dbReference>
<evidence type="ECO:0000256" key="4">
    <source>
        <dbReference type="ARBA" id="ARBA00022490"/>
    </source>
</evidence>
<dbReference type="PANTHER" id="PTHR11956">
    <property type="entry name" value="ARGINYL-TRNA SYNTHETASE"/>
    <property type="match status" value="1"/>
</dbReference>
<dbReference type="GO" id="GO:0005524">
    <property type="term" value="F:ATP binding"/>
    <property type="evidence" value="ECO:0007669"/>
    <property type="project" value="UniProtKB-UniRule"/>
</dbReference>
<dbReference type="OrthoDB" id="9805987at2"/>
<organism evidence="15 16">
    <name type="scientific">Sulfobacillus thermosulfidooxidans (strain DSM 9293 / VKM B-1269 / AT-1)</name>
    <dbReference type="NCBI Taxonomy" id="929705"/>
    <lineage>
        <taxon>Bacteria</taxon>
        <taxon>Bacillati</taxon>
        <taxon>Bacillota</taxon>
        <taxon>Clostridia</taxon>
        <taxon>Eubacteriales</taxon>
        <taxon>Clostridiales Family XVII. Incertae Sedis</taxon>
        <taxon>Sulfobacillus</taxon>
    </lineage>
</organism>
<dbReference type="InterPro" id="IPR005148">
    <property type="entry name" value="Arg-tRNA-synth_N"/>
</dbReference>
<dbReference type="HAMAP" id="MF_00123">
    <property type="entry name" value="Arg_tRNA_synth"/>
    <property type="match status" value="1"/>
</dbReference>
<dbReference type="InterPro" id="IPR009080">
    <property type="entry name" value="tRNAsynth_Ia_anticodon-bd"/>
</dbReference>
<dbReference type="AlphaFoldDB" id="A0A1W1WD75"/>
<sequence length="555" mass="62590">MTSRLDNAREAITRAITAWLQQEGLDALKDRIEVDVPTEEGHGDLTSSICLRIAKEAKKAPRLLAQDMASSLASHLRDLVTEVEAAGPGFLNFTLSTAWLAQVVNDIRVQGSDYGHSDWGQGQRVLIEFVSANPTGPLVIVSGRAAAVGDSLARIFNANGFRADREFYVNNAGNQILKLGQAIYLRIKELHGEPTLSWPEGVYPGEYVIDVAKQFLQAHPDFTVPEPSDSVYEELGQFGANYLRQVQENVLRHFGVEFDHWTYEKDLRDQKAPEAIVARLESLGFVKEEDGAKWFVSTQFGDDKDRVLVKSDGSYTYFVPDAAYHAQKFERGYDWVIDLLGPDHHGYIGRMRALVQALGFPQDHLEIMIIQLVRLVRDNEVVRMSKRGGQFVTLEDLIEEVGVDPARYFFLERAPNTPMDFDLGLAELKSNENPVYYIQYAAARIHSVLRQWRQSHQEPFTWNPALLSAPLERRLLFVLARFPDVLKRAAIDRAPQYLPKYLTELAGAFHSFYRQHRILEEDPALSMARIALSEATLIVISSGLQYLGISVPESM</sequence>
<comment type="catalytic activity">
    <reaction evidence="10 11">
        <text>tRNA(Arg) + L-arginine + ATP = L-arginyl-tRNA(Arg) + AMP + diphosphate</text>
        <dbReference type="Rhea" id="RHEA:20301"/>
        <dbReference type="Rhea" id="RHEA-COMP:9658"/>
        <dbReference type="Rhea" id="RHEA-COMP:9673"/>
        <dbReference type="ChEBI" id="CHEBI:30616"/>
        <dbReference type="ChEBI" id="CHEBI:32682"/>
        <dbReference type="ChEBI" id="CHEBI:33019"/>
        <dbReference type="ChEBI" id="CHEBI:78442"/>
        <dbReference type="ChEBI" id="CHEBI:78513"/>
        <dbReference type="ChEBI" id="CHEBI:456215"/>
        <dbReference type="EC" id="6.1.1.19"/>
    </reaction>
</comment>
<dbReference type="GO" id="GO:0005737">
    <property type="term" value="C:cytoplasm"/>
    <property type="evidence" value="ECO:0007669"/>
    <property type="project" value="UniProtKB-SubCell"/>
</dbReference>
<dbReference type="PRINTS" id="PR01038">
    <property type="entry name" value="TRNASYNTHARG"/>
</dbReference>
<dbReference type="SMART" id="SM00836">
    <property type="entry name" value="DALR_1"/>
    <property type="match status" value="1"/>
</dbReference>
<protein>
    <recommendedName>
        <fullName evidence="11">Arginine--tRNA ligase</fullName>
        <ecNumber evidence="11">6.1.1.19</ecNumber>
    </recommendedName>
    <alternativeName>
        <fullName evidence="11">Arginyl-tRNA synthetase</fullName>
        <shortName evidence="11">ArgRS</shortName>
    </alternativeName>
</protein>
<keyword evidence="8 11" id="KW-0648">Protein biosynthesis</keyword>
<dbReference type="PANTHER" id="PTHR11956:SF5">
    <property type="entry name" value="ARGININE--TRNA LIGASE, CYTOPLASMIC"/>
    <property type="match status" value="1"/>
</dbReference>
<evidence type="ECO:0000256" key="9">
    <source>
        <dbReference type="ARBA" id="ARBA00023146"/>
    </source>
</evidence>
<dbReference type="InterPro" id="IPR014729">
    <property type="entry name" value="Rossmann-like_a/b/a_fold"/>
</dbReference>
<evidence type="ECO:0000259" key="14">
    <source>
        <dbReference type="SMART" id="SM01016"/>
    </source>
</evidence>
<dbReference type="FunFam" id="1.10.730.10:FF:000006">
    <property type="entry name" value="Arginyl-tRNA synthetase 2, mitochondrial"/>
    <property type="match status" value="1"/>
</dbReference>
<dbReference type="Pfam" id="PF00750">
    <property type="entry name" value="tRNA-synt_1d"/>
    <property type="match status" value="1"/>
</dbReference>
<evidence type="ECO:0000259" key="13">
    <source>
        <dbReference type="SMART" id="SM00836"/>
    </source>
</evidence>
<dbReference type="InterPro" id="IPR035684">
    <property type="entry name" value="ArgRS_core"/>
</dbReference>
<dbReference type="CDD" id="cd00671">
    <property type="entry name" value="ArgRS_core"/>
    <property type="match status" value="1"/>
</dbReference>
<evidence type="ECO:0000256" key="6">
    <source>
        <dbReference type="ARBA" id="ARBA00022741"/>
    </source>
</evidence>
<name>A0A1W1WD75_SULTA</name>
<feature type="domain" description="Arginyl tRNA synthetase N-terminal" evidence="14">
    <location>
        <begin position="6"/>
        <end position="95"/>
    </location>
</feature>
<dbReference type="SUPFAM" id="SSF55190">
    <property type="entry name" value="Arginyl-tRNA synthetase (ArgRS), N-terminal 'additional' domain"/>
    <property type="match status" value="1"/>
</dbReference>
<dbReference type="EC" id="6.1.1.19" evidence="11"/>
<comment type="similarity">
    <text evidence="2 11 12">Belongs to the class-I aminoacyl-tRNA synthetase family.</text>
</comment>
<evidence type="ECO:0000256" key="5">
    <source>
        <dbReference type="ARBA" id="ARBA00022598"/>
    </source>
</evidence>
<evidence type="ECO:0000313" key="15">
    <source>
        <dbReference type="EMBL" id="SMC04119.1"/>
    </source>
</evidence>
<reference evidence="16" key="1">
    <citation type="submission" date="2017-04" db="EMBL/GenBank/DDBJ databases">
        <authorList>
            <person name="Varghese N."/>
            <person name="Submissions S."/>
        </authorList>
    </citation>
    <scope>NUCLEOTIDE SEQUENCE [LARGE SCALE GENOMIC DNA]</scope>
    <source>
        <strain evidence="16">DSM 9293</strain>
    </source>
</reference>
<keyword evidence="16" id="KW-1185">Reference proteome</keyword>
<dbReference type="FunFam" id="3.40.50.620:FF:000062">
    <property type="entry name" value="Arginine--tRNA ligase"/>
    <property type="match status" value="1"/>
</dbReference>
<dbReference type="EMBL" id="FWWY01000001">
    <property type="protein sequence ID" value="SMC04119.1"/>
    <property type="molecule type" value="Genomic_DNA"/>
</dbReference>
<proteinExistence type="inferred from homology"/>
<dbReference type="NCBIfam" id="TIGR00456">
    <property type="entry name" value="argS"/>
    <property type="match status" value="1"/>
</dbReference>
<dbReference type="Pfam" id="PF03485">
    <property type="entry name" value="Arg_tRNA_synt_N"/>
    <property type="match status" value="1"/>
</dbReference>
<feature type="short sequence motif" description="'HIGH' region" evidence="11">
    <location>
        <begin position="132"/>
        <end position="142"/>
    </location>
</feature>
<dbReference type="InterPro" id="IPR001278">
    <property type="entry name" value="Arg-tRNA-ligase"/>
</dbReference>
<evidence type="ECO:0000256" key="11">
    <source>
        <dbReference type="HAMAP-Rule" id="MF_00123"/>
    </source>
</evidence>
<dbReference type="Proteomes" id="UP000192660">
    <property type="component" value="Unassembled WGS sequence"/>
</dbReference>
<dbReference type="Gene3D" id="1.10.730.10">
    <property type="entry name" value="Isoleucyl-tRNA Synthetase, Domain 1"/>
    <property type="match status" value="1"/>
</dbReference>
<dbReference type="GO" id="GO:0004814">
    <property type="term" value="F:arginine-tRNA ligase activity"/>
    <property type="evidence" value="ECO:0007669"/>
    <property type="project" value="UniProtKB-UniRule"/>
</dbReference>
<dbReference type="SUPFAM" id="SSF52374">
    <property type="entry name" value="Nucleotidylyl transferase"/>
    <property type="match status" value="1"/>
</dbReference>
<comment type="subcellular location">
    <subcellularLocation>
        <location evidence="1 11">Cytoplasm</location>
    </subcellularLocation>
</comment>
<feature type="domain" description="DALR anticodon binding" evidence="13">
    <location>
        <begin position="438"/>
        <end position="555"/>
    </location>
</feature>
<dbReference type="SUPFAM" id="SSF47323">
    <property type="entry name" value="Anticodon-binding domain of a subclass of class I aminoacyl-tRNA synthetases"/>
    <property type="match status" value="1"/>
</dbReference>
<keyword evidence="5 11" id="KW-0436">Ligase</keyword>
<evidence type="ECO:0000256" key="7">
    <source>
        <dbReference type="ARBA" id="ARBA00022840"/>
    </source>
</evidence>
<dbReference type="RefSeq" id="WP_020375490.1">
    <property type="nucleotide sequence ID" value="NZ_FWWY01000001.1"/>
</dbReference>
<keyword evidence="7 11" id="KW-0067">ATP-binding</keyword>
<evidence type="ECO:0000256" key="8">
    <source>
        <dbReference type="ARBA" id="ARBA00022917"/>
    </source>
</evidence>
<comment type="subunit">
    <text evidence="3 11">Monomer.</text>
</comment>